<keyword evidence="3 7" id="KW-0812">Transmembrane</keyword>
<accession>A0ABR2V104</accession>
<evidence type="ECO:0000256" key="4">
    <source>
        <dbReference type="ARBA" id="ARBA00022989"/>
    </source>
</evidence>
<feature type="transmembrane region" description="Helical" evidence="7">
    <location>
        <begin position="153"/>
        <end position="172"/>
    </location>
</feature>
<dbReference type="Pfam" id="PF07690">
    <property type="entry name" value="MFS_1"/>
    <property type="match status" value="1"/>
</dbReference>
<evidence type="ECO:0000313" key="10">
    <source>
        <dbReference type="Proteomes" id="UP001408356"/>
    </source>
</evidence>
<dbReference type="PROSITE" id="PS50850">
    <property type="entry name" value="MFS"/>
    <property type="match status" value="1"/>
</dbReference>
<dbReference type="Proteomes" id="UP001408356">
    <property type="component" value="Unassembled WGS sequence"/>
</dbReference>
<protein>
    <recommendedName>
        <fullName evidence="8">Major facilitator superfamily (MFS) profile domain-containing protein</fullName>
    </recommendedName>
</protein>
<feature type="transmembrane region" description="Helical" evidence="7">
    <location>
        <begin position="319"/>
        <end position="339"/>
    </location>
</feature>
<dbReference type="InterPro" id="IPR036259">
    <property type="entry name" value="MFS_trans_sf"/>
</dbReference>
<dbReference type="PANTHER" id="PTHR43791:SF62">
    <property type="entry name" value="MAJOR FACILITATOR SUPERFAMILY (MFS) PROFILE DOMAIN-CONTAINING PROTEIN"/>
    <property type="match status" value="1"/>
</dbReference>
<evidence type="ECO:0000313" key="9">
    <source>
        <dbReference type="EMBL" id="KAK9420526.1"/>
    </source>
</evidence>
<dbReference type="Gene3D" id="1.20.1250.20">
    <property type="entry name" value="MFS general substrate transporter like domains"/>
    <property type="match status" value="2"/>
</dbReference>
<name>A0ABR2V104_9PEZI</name>
<feature type="transmembrane region" description="Helical" evidence="7">
    <location>
        <begin position="122"/>
        <end position="141"/>
    </location>
</feature>
<feature type="transmembrane region" description="Helical" evidence="7">
    <location>
        <begin position="184"/>
        <end position="204"/>
    </location>
</feature>
<feature type="transmembrane region" description="Helical" evidence="7">
    <location>
        <begin position="441"/>
        <end position="464"/>
    </location>
</feature>
<dbReference type="PANTHER" id="PTHR43791">
    <property type="entry name" value="PERMEASE-RELATED"/>
    <property type="match status" value="1"/>
</dbReference>
<dbReference type="EMBL" id="JARVKF010000224">
    <property type="protein sequence ID" value="KAK9420526.1"/>
    <property type="molecule type" value="Genomic_DNA"/>
</dbReference>
<reference evidence="9 10" key="1">
    <citation type="journal article" date="2024" name="J. Plant Pathol.">
        <title>Sequence and assembly of the genome of Seiridium unicorne, isolate CBS 538.82, causal agent of cypress canker disease.</title>
        <authorList>
            <person name="Scali E."/>
            <person name="Rocca G.D."/>
            <person name="Danti R."/>
            <person name="Garbelotto M."/>
            <person name="Barberini S."/>
            <person name="Baroncelli R."/>
            <person name="Emiliani G."/>
        </authorList>
    </citation>
    <scope>NUCLEOTIDE SEQUENCE [LARGE SCALE GENOMIC DNA]</scope>
    <source>
        <strain evidence="9 10">BM-138-508</strain>
    </source>
</reference>
<feature type="region of interest" description="Disordered" evidence="6">
    <location>
        <begin position="1"/>
        <end position="39"/>
    </location>
</feature>
<keyword evidence="5 7" id="KW-0472">Membrane</keyword>
<feature type="transmembrane region" description="Helical" evidence="7">
    <location>
        <begin position="288"/>
        <end position="307"/>
    </location>
</feature>
<evidence type="ECO:0000256" key="1">
    <source>
        <dbReference type="ARBA" id="ARBA00004141"/>
    </source>
</evidence>
<gene>
    <name evidence="9" type="ORF">SUNI508_06266</name>
</gene>
<comment type="subcellular location">
    <subcellularLocation>
        <location evidence="1">Membrane</location>
        <topology evidence="1">Multi-pass membrane protein</topology>
    </subcellularLocation>
</comment>
<comment type="caution">
    <text evidence="9">The sequence shown here is derived from an EMBL/GenBank/DDBJ whole genome shotgun (WGS) entry which is preliminary data.</text>
</comment>
<evidence type="ECO:0000259" key="8">
    <source>
        <dbReference type="PROSITE" id="PS50850"/>
    </source>
</evidence>
<keyword evidence="4 7" id="KW-1133">Transmembrane helix</keyword>
<dbReference type="SUPFAM" id="SSF103473">
    <property type="entry name" value="MFS general substrate transporter"/>
    <property type="match status" value="1"/>
</dbReference>
<sequence length="487" mass="54179">MADIKDAPSADTPTQLAEQDLNEHTQSAPKRRDYAGAQAKSDPKEIKLVRKLDRRIMPILWFMYFWNYTDRGSMAQARLNSLERDLNMSGDDFNTAVSILTVGYVLMQIPSNMLLTRVRPGLYLASCALVWSLISACTGFVNSYGALIACRFLLGFFEAPFYPGALYLLSIYYKRKELASRMALLYSAQMAGLSFANLIAAGVFKGLDGVRGQAGWRWLLFIEGAASGVTALAAFWLLPDSEHKTRWLSEEERQLAHDRMEKDQPVDSHQRESVWAALRYAVQDRRTWLFCAIQNFHYAGLSFINFLPTVIQTLNFGNTVALLLACPPYICAGVATVFLGWSSGHFHERTIHVTIGLTIAVIGFSIAASTLNPAGRYVACFIFPIGAYSVNSAIVGWIATTLSQSREKKAVALAMTNVSAQIAQVYGAYLWPKTDGPRYVIGFSASAAFSVLSIIMCWLMKYMLKRENARLQRLRGAGQGDINTYGY</sequence>
<keyword evidence="10" id="KW-1185">Reference proteome</keyword>
<feature type="transmembrane region" description="Helical" evidence="7">
    <location>
        <begin position="410"/>
        <end position="429"/>
    </location>
</feature>
<dbReference type="InterPro" id="IPR020846">
    <property type="entry name" value="MFS_dom"/>
</dbReference>
<evidence type="ECO:0000256" key="5">
    <source>
        <dbReference type="ARBA" id="ARBA00023136"/>
    </source>
</evidence>
<organism evidence="9 10">
    <name type="scientific">Seiridium unicorne</name>
    <dbReference type="NCBI Taxonomy" id="138068"/>
    <lineage>
        <taxon>Eukaryota</taxon>
        <taxon>Fungi</taxon>
        <taxon>Dikarya</taxon>
        <taxon>Ascomycota</taxon>
        <taxon>Pezizomycotina</taxon>
        <taxon>Sordariomycetes</taxon>
        <taxon>Xylariomycetidae</taxon>
        <taxon>Amphisphaeriales</taxon>
        <taxon>Sporocadaceae</taxon>
        <taxon>Seiridium</taxon>
    </lineage>
</organism>
<evidence type="ECO:0000256" key="3">
    <source>
        <dbReference type="ARBA" id="ARBA00022692"/>
    </source>
</evidence>
<feature type="transmembrane region" description="Helical" evidence="7">
    <location>
        <begin position="374"/>
        <end position="398"/>
    </location>
</feature>
<feature type="transmembrane region" description="Helical" evidence="7">
    <location>
        <begin position="351"/>
        <end position="368"/>
    </location>
</feature>
<feature type="transmembrane region" description="Helical" evidence="7">
    <location>
        <begin position="216"/>
        <end position="238"/>
    </location>
</feature>
<dbReference type="InterPro" id="IPR011701">
    <property type="entry name" value="MFS"/>
</dbReference>
<evidence type="ECO:0000256" key="7">
    <source>
        <dbReference type="SAM" id="Phobius"/>
    </source>
</evidence>
<evidence type="ECO:0000256" key="6">
    <source>
        <dbReference type="SAM" id="MobiDB-lite"/>
    </source>
</evidence>
<proteinExistence type="predicted"/>
<feature type="transmembrane region" description="Helical" evidence="7">
    <location>
        <begin position="96"/>
        <end position="115"/>
    </location>
</feature>
<feature type="domain" description="Major facilitator superfamily (MFS) profile" evidence="8">
    <location>
        <begin position="56"/>
        <end position="465"/>
    </location>
</feature>
<evidence type="ECO:0000256" key="2">
    <source>
        <dbReference type="ARBA" id="ARBA00022448"/>
    </source>
</evidence>
<keyword evidence="2" id="KW-0813">Transport</keyword>